<comment type="caution">
    <text evidence="2">The sequence shown here is derived from an EMBL/GenBank/DDBJ whole genome shotgun (WGS) entry which is preliminary data.</text>
</comment>
<sequence>MQRPPARRWHNDTVKLDDLTIPDSASCRAATEVAAAYCTPALFNHSVRSYLWAAGHAQLTGLGFDAELLYVAALLHDLGLVEEFDNASLSFEVSGGHLAWVFGAAAGWPEQRRTRVSEVIVAHMADSVDVAADPEGYLLEHGTSVDISGRGCDALAPEFRLSVLERHPRLGLPEEFLGCFQAQAGRKPHTSPAEALRSGLATRISANPLDRV</sequence>
<dbReference type="EMBL" id="QJKF01000009">
    <property type="protein sequence ID" value="PXX61060.1"/>
    <property type="molecule type" value="Genomic_DNA"/>
</dbReference>
<dbReference type="SMART" id="SM00471">
    <property type="entry name" value="HDc"/>
    <property type="match status" value="1"/>
</dbReference>
<evidence type="ECO:0000313" key="3">
    <source>
        <dbReference type="Proteomes" id="UP000247569"/>
    </source>
</evidence>
<accession>A0A318JXC0</accession>
<keyword evidence="3" id="KW-1185">Reference proteome</keyword>
<organism evidence="2 3">
    <name type="scientific">Nocardia tenerifensis</name>
    <dbReference type="NCBI Taxonomy" id="228006"/>
    <lineage>
        <taxon>Bacteria</taxon>
        <taxon>Bacillati</taxon>
        <taxon>Actinomycetota</taxon>
        <taxon>Actinomycetes</taxon>
        <taxon>Mycobacteriales</taxon>
        <taxon>Nocardiaceae</taxon>
        <taxon>Nocardia</taxon>
    </lineage>
</organism>
<dbReference type="PANTHER" id="PTHR35569:SF1">
    <property type="entry name" value="CYANAMIDE HYDRATASE DDI2-RELATED"/>
    <property type="match status" value="1"/>
</dbReference>
<dbReference type="InterPro" id="IPR006674">
    <property type="entry name" value="HD_domain"/>
</dbReference>
<evidence type="ECO:0000259" key="1">
    <source>
        <dbReference type="SMART" id="SM00471"/>
    </source>
</evidence>
<dbReference type="AlphaFoldDB" id="A0A318JXC0"/>
<dbReference type="PANTHER" id="PTHR35569">
    <property type="entry name" value="CYANAMIDE HYDRATASE DDI2-RELATED"/>
    <property type="match status" value="1"/>
</dbReference>
<name>A0A318JXC0_9NOCA</name>
<gene>
    <name evidence="2" type="ORF">DFR70_109251</name>
</gene>
<dbReference type="InterPro" id="IPR003607">
    <property type="entry name" value="HD/PDEase_dom"/>
</dbReference>
<dbReference type="Proteomes" id="UP000247569">
    <property type="component" value="Unassembled WGS sequence"/>
</dbReference>
<evidence type="ECO:0000313" key="2">
    <source>
        <dbReference type="EMBL" id="PXX61060.1"/>
    </source>
</evidence>
<feature type="domain" description="HD/PDEase" evidence="1">
    <location>
        <begin position="38"/>
        <end position="140"/>
    </location>
</feature>
<dbReference type="SUPFAM" id="SSF109604">
    <property type="entry name" value="HD-domain/PDEase-like"/>
    <property type="match status" value="1"/>
</dbReference>
<proteinExistence type="predicted"/>
<protein>
    <submittedName>
        <fullName evidence="2">HD domain-containing protein</fullName>
    </submittedName>
</protein>
<dbReference type="Pfam" id="PF01966">
    <property type="entry name" value="HD"/>
    <property type="match status" value="1"/>
</dbReference>
<reference evidence="2 3" key="1">
    <citation type="submission" date="2018-05" db="EMBL/GenBank/DDBJ databases">
        <title>Genomic Encyclopedia of Type Strains, Phase IV (KMG-IV): sequencing the most valuable type-strain genomes for metagenomic binning, comparative biology and taxonomic classification.</title>
        <authorList>
            <person name="Goeker M."/>
        </authorList>
    </citation>
    <scope>NUCLEOTIDE SEQUENCE [LARGE SCALE GENOMIC DNA]</scope>
    <source>
        <strain evidence="2 3">DSM 44704</strain>
    </source>
</reference>
<dbReference type="CDD" id="cd00077">
    <property type="entry name" value="HDc"/>
    <property type="match status" value="1"/>
</dbReference>
<dbReference type="Gene3D" id="1.10.3210.10">
    <property type="entry name" value="Hypothetical protein af1432"/>
    <property type="match status" value="1"/>
</dbReference>